<evidence type="ECO:0000256" key="1">
    <source>
        <dbReference type="SAM" id="MobiDB-lite"/>
    </source>
</evidence>
<sequence>MGVGRVTPVDGRWPRTLSEAHDDSFARMPDKGAPVSEWVAFRRANARMYQAVADIDRGHHHEALYWFDRERREVEELTKKPEWKSDYGKEGVDPVDPRIVPAPRSRETQVPSLPEVDFGRYIRAARERNSLSLTALAARSKISKSSLQAIEVGTRRARSLEVIAALADALGEDRVVLALLALKDHAGGSSGSDD</sequence>
<dbReference type="InterPro" id="IPR001387">
    <property type="entry name" value="Cro/C1-type_HTH"/>
</dbReference>
<dbReference type="RefSeq" id="WP_020643276.1">
    <property type="nucleotide sequence ID" value="NZ_QHHU01000002.1"/>
</dbReference>
<dbReference type="GO" id="GO:0003677">
    <property type="term" value="F:DNA binding"/>
    <property type="evidence" value="ECO:0007669"/>
    <property type="project" value="InterPro"/>
</dbReference>
<dbReference type="SUPFAM" id="SSF47413">
    <property type="entry name" value="lambda repressor-like DNA-binding domains"/>
    <property type="match status" value="1"/>
</dbReference>
<dbReference type="InterPro" id="IPR048152">
    <property type="entry name" value="AMED_5909-like"/>
</dbReference>
<dbReference type="AlphaFoldDB" id="A0A428X4K0"/>
<dbReference type="CDD" id="cd00093">
    <property type="entry name" value="HTH_XRE"/>
    <property type="match status" value="1"/>
</dbReference>
<gene>
    <name evidence="3" type="ORF">DMA12_03120</name>
</gene>
<feature type="compositionally biased region" description="Basic and acidic residues" evidence="1">
    <location>
        <begin position="85"/>
        <end position="96"/>
    </location>
</feature>
<dbReference type="InterPro" id="IPR010982">
    <property type="entry name" value="Lambda_DNA-bd_dom_sf"/>
</dbReference>
<feature type="domain" description="HTH cro/C1-type" evidence="2">
    <location>
        <begin position="122"/>
        <end position="177"/>
    </location>
</feature>
<evidence type="ECO:0000313" key="4">
    <source>
        <dbReference type="Proteomes" id="UP000286716"/>
    </source>
</evidence>
<dbReference type="Proteomes" id="UP000286716">
    <property type="component" value="Unassembled WGS sequence"/>
</dbReference>
<reference evidence="3 4" key="1">
    <citation type="submission" date="2018-05" db="EMBL/GenBank/DDBJ databases">
        <title>Evolution of GPA BGCs.</title>
        <authorList>
            <person name="Waglechner N."/>
            <person name="Wright G.D."/>
        </authorList>
    </citation>
    <scope>NUCLEOTIDE SEQUENCE [LARGE SCALE GENOMIC DNA]</scope>
    <source>
        <strain evidence="3 4">DSM 5908</strain>
    </source>
</reference>
<dbReference type="EMBL" id="QHHU01000002">
    <property type="protein sequence ID" value="RSM50250.1"/>
    <property type="molecule type" value="Genomic_DNA"/>
</dbReference>
<keyword evidence="4" id="KW-1185">Reference proteome</keyword>
<dbReference type="NCBIfam" id="NF041510">
    <property type="entry name" value="AMED_5909_fam"/>
    <property type="match status" value="1"/>
</dbReference>
<proteinExistence type="predicted"/>
<dbReference type="SMART" id="SM00530">
    <property type="entry name" value="HTH_XRE"/>
    <property type="match status" value="1"/>
</dbReference>
<dbReference type="PROSITE" id="PS50943">
    <property type="entry name" value="HTH_CROC1"/>
    <property type="match status" value="1"/>
</dbReference>
<comment type="caution">
    <text evidence="3">The sequence shown here is derived from an EMBL/GenBank/DDBJ whole genome shotgun (WGS) entry which is preliminary data.</text>
</comment>
<dbReference type="Pfam" id="PF13560">
    <property type="entry name" value="HTH_31"/>
    <property type="match status" value="1"/>
</dbReference>
<accession>A0A428X4K0</accession>
<name>A0A428X4K0_AMYBA</name>
<dbReference type="OrthoDB" id="3627899at2"/>
<organism evidence="3 4">
    <name type="scientific">Amycolatopsis balhimycina DSM 5908</name>
    <dbReference type="NCBI Taxonomy" id="1081091"/>
    <lineage>
        <taxon>Bacteria</taxon>
        <taxon>Bacillati</taxon>
        <taxon>Actinomycetota</taxon>
        <taxon>Actinomycetes</taxon>
        <taxon>Pseudonocardiales</taxon>
        <taxon>Pseudonocardiaceae</taxon>
        <taxon>Amycolatopsis</taxon>
    </lineage>
</organism>
<protein>
    <submittedName>
        <fullName evidence="3">XRE family transcriptional regulator</fullName>
    </submittedName>
</protein>
<feature type="region of interest" description="Disordered" evidence="1">
    <location>
        <begin position="85"/>
        <end position="110"/>
    </location>
</feature>
<dbReference type="Gene3D" id="1.10.260.40">
    <property type="entry name" value="lambda repressor-like DNA-binding domains"/>
    <property type="match status" value="1"/>
</dbReference>
<evidence type="ECO:0000313" key="3">
    <source>
        <dbReference type="EMBL" id="RSM50250.1"/>
    </source>
</evidence>
<evidence type="ECO:0000259" key="2">
    <source>
        <dbReference type="PROSITE" id="PS50943"/>
    </source>
</evidence>